<dbReference type="AlphaFoldDB" id="A0A1G8RWT6"/>
<evidence type="ECO:0000313" key="4">
    <source>
        <dbReference type="EMBL" id="SDJ21433.1"/>
    </source>
</evidence>
<keyword evidence="1" id="KW-0175">Coiled coil</keyword>
<dbReference type="EMBL" id="FNEB01000010">
    <property type="protein sequence ID" value="SDJ21433.1"/>
    <property type="molecule type" value="Genomic_DNA"/>
</dbReference>
<dbReference type="OrthoDB" id="7868372at2"/>
<gene>
    <name evidence="4" type="ORF">SAMN05421850_11041</name>
</gene>
<protein>
    <submittedName>
        <fullName evidence="4">Chaperone for outer membrane proteins, Skp family</fullName>
    </submittedName>
</protein>
<feature type="signal peptide" evidence="3">
    <location>
        <begin position="1"/>
        <end position="20"/>
    </location>
</feature>
<feature type="coiled-coil region" evidence="1">
    <location>
        <begin position="53"/>
        <end position="87"/>
    </location>
</feature>
<evidence type="ECO:0000256" key="1">
    <source>
        <dbReference type="SAM" id="Coils"/>
    </source>
</evidence>
<feature type="region of interest" description="Disordered" evidence="2">
    <location>
        <begin position="174"/>
        <end position="205"/>
    </location>
</feature>
<dbReference type="GO" id="GO:0051082">
    <property type="term" value="F:unfolded protein binding"/>
    <property type="evidence" value="ECO:0007669"/>
    <property type="project" value="InterPro"/>
</dbReference>
<organism evidence="4 5">
    <name type="scientific">Lutimaribacter saemankumensis</name>
    <dbReference type="NCBI Taxonomy" id="490829"/>
    <lineage>
        <taxon>Bacteria</taxon>
        <taxon>Pseudomonadati</taxon>
        <taxon>Pseudomonadota</taxon>
        <taxon>Alphaproteobacteria</taxon>
        <taxon>Rhodobacterales</taxon>
        <taxon>Roseobacteraceae</taxon>
        <taxon>Lutimaribacter</taxon>
    </lineage>
</organism>
<feature type="chain" id="PRO_5011707196" evidence="3">
    <location>
        <begin position="21"/>
        <end position="205"/>
    </location>
</feature>
<sequence length="205" mass="22586">MALRAVFLAALMAFAPPVAAQPLSQGEPVIRSPILSINYDRFFSGSQLGRELVAELEAERILLEAENRKIEAELEAEEIELTEQRDTMEPDAFREAASAFDRKVEQIRAERRQLAVELTQKSDAMRKRFDDAALPVLTEIVRETGAVMVVDTRSVVLTLEAIDITALAISRLDAAQATENETAPRDETGTSPDPAEPAPRDEPAD</sequence>
<dbReference type="STRING" id="490829.SAMN05421850_11041"/>
<dbReference type="RefSeq" id="WP_090029928.1">
    <property type="nucleotide sequence ID" value="NZ_FNEB01000010.1"/>
</dbReference>
<keyword evidence="3" id="KW-0732">Signal</keyword>
<dbReference type="Gene3D" id="3.30.910.20">
    <property type="entry name" value="Skp domain"/>
    <property type="match status" value="1"/>
</dbReference>
<dbReference type="InterPro" id="IPR005632">
    <property type="entry name" value="Chaperone_Skp"/>
</dbReference>
<dbReference type="InterPro" id="IPR024930">
    <property type="entry name" value="Skp_dom_sf"/>
</dbReference>
<dbReference type="Proteomes" id="UP000199340">
    <property type="component" value="Unassembled WGS sequence"/>
</dbReference>
<evidence type="ECO:0000256" key="2">
    <source>
        <dbReference type="SAM" id="MobiDB-lite"/>
    </source>
</evidence>
<evidence type="ECO:0000256" key="3">
    <source>
        <dbReference type="SAM" id="SignalP"/>
    </source>
</evidence>
<accession>A0A1G8RWT6</accession>
<dbReference type="SUPFAM" id="SSF111384">
    <property type="entry name" value="OmpH-like"/>
    <property type="match status" value="1"/>
</dbReference>
<evidence type="ECO:0000313" key="5">
    <source>
        <dbReference type="Proteomes" id="UP000199340"/>
    </source>
</evidence>
<dbReference type="Pfam" id="PF03938">
    <property type="entry name" value="OmpH"/>
    <property type="match status" value="1"/>
</dbReference>
<reference evidence="4 5" key="1">
    <citation type="submission" date="2016-10" db="EMBL/GenBank/DDBJ databases">
        <authorList>
            <person name="de Groot N.N."/>
        </authorList>
    </citation>
    <scope>NUCLEOTIDE SEQUENCE [LARGE SCALE GENOMIC DNA]</scope>
    <source>
        <strain evidence="4 5">DSM 28010</strain>
    </source>
</reference>
<dbReference type="SMART" id="SM00935">
    <property type="entry name" value="OmpH"/>
    <property type="match status" value="1"/>
</dbReference>
<keyword evidence="5" id="KW-1185">Reference proteome</keyword>
<proteinExistence type="predicted"/>
<name>A0A1G8RWT6_9RHOB</name>